<dbReference type="InterPro" id="IPR001611">
    <property type="entry name" value="Leu-rich_rpt"/>
</dbReference>
<keyword evidence="9" id="KW-0325">Glycoprotein</keyword>
<evidence type="ECO:0000256" key="9">
    <source>
        <dbReference type="ARBA" id="ARBA00023180"/>
    </source>
</evidence>
<evidence type="ECO:0000256" key="5">
    <source>
        <dbReference type="ARBA" id="ARBA00022729"/>
    </source>
</evidence>
<comment type="subcellular location">
    <subcellularLocation>
        <location evidence="1">Cell membrane</location>
    </subcellularLocation>
    <subcellularLocation>
        <location evidence="2">Cytoplasm</location>
        <location evidence="2">Cytoskeleton</location>
        <location evidence="2">Cilium axoneme</location>
    </subcellularLocation>
    <subcellularLocation>
        <location evidence="10">Endomembrane system</location>
        <topology evidence="10">Single-pass membrane protein</topology>
    </subcellularLocation>
</comment>
<dbReference type="Pfam" id="PF00560">
    <property type="entry name" value="LRR_1"/>
    <property type="match status" value="2"/>
</dbReference>
<evidence type="ECO:0000256" key="8">
    <source>
        <dbReference type="ARBA" id="ARBA00023170"/>
    </source>
</evidence>
<dbReference type="RefSeq" id="XP_013892190.1">
    <property type="nucleotide sequence ID" value="XM_014036736.1"/>
</dbReference>
<keyword evidence="4" id="KW-0812">Transmembrane</keyword>
<dbReference type="Gene3D" id="3.80.10.10">
    <property type="entry name" value="Ribonuclease Inhibitor"/>
    <property type="match status" value="1"/>
</dbReference>
<dbReference type="GO" id="GO:0012505">
    <property type="term" value="C:endomembrane system"/>
    <property type="evidence" value="ECO:0007669"/>
    <property type="project" value="UniProtKB-SubCell"/>
</dbReference>
<evidence type="ECO:0000256" key="10">
    <source>
        <dbReference type="ARBA" id="ARBA00037847"/>
    </source>
</evidence>
<name>A0A0D2MD97_9CHLO</name>
<dbReference type="KEGG" id="mng:MNEG_14793"/>
<dbReference type="GO" id="GO:0005930">
    <property type="term" value="C:axoneme"/>
    <property type="evidence" value="ECO:0007669"/>
    <property type="project" value="UniProtKB-SubCell"/>
</dbReference>
<proteinExistence type="predicted"/>
<dbReference type="GO" id="GO:0005886">
    <property type="term" value="C:plasma membrane"/>
    <property type="evidence" value="ECO:0007669"/>
    <property type="project" value="UniProtKB-SubCell"/>
</dbReference>
<keyword evidence="8" id="KW-0675">Receptor</keyword>
<gene>
    <name evidence="11" type="ORF">MNEG_14793</name>
</gene>
<evidence type="ECO:0000313" key="11">
    <source>
        <dbReference type="EMBL" id="KIY93170.1"/>
    </source>
</evidence>
<keyword evidence="5" id="KW-0732">Signal</keyword>
<reference evidence="11 12" key="1">
    <citation type="journal article" date="2013" name="BMC Genomics">
        <title>Reconstruction of the lipid metabolism for the microalga Monoraphidium neglectum from its genome sequence reveals characteristics suitable for biofuel production.</title>
        <authorList>
            <person name="Bogen C."/>
            <person name="Al-Dilaimi A."/>
            <person name="Albersmeier A."/>
            <person name="Wichmann J."/>
            <person name="Grundmann M."/>
            <person name="Rupp O."/>
            <person name="Lauersen K.J."/>
            <person name="Blifernez-Klassen O."/>
            <person name="Kalinowski J."/>
            <person name="Goesmann A."/>
            <person name="Mussgnug J.H."/>
            <person name="Kruse O."/>
        </authorList>
    </citation>
    <scope>NUCLEOTIDE SEQUENCE [LARGE SCALE GENOMIC DNA]</scope>
    <source>
        <strain evidence="11 12">SAG 48.87</strain>
    </source>
</reference>
<dbReference type="STRING" id="145388.A0A0D2MD97"/>
<keyword evidence="12" id="KW-1185">Reference proteome</keyword>
<dbReference type="SUPFAM" id="SSF52058">
    <property type="entry name" value="L domain-like"/>
    <property type="match status" value="1"/>
</dbReference>
<accession>A0A0D2MD97</accession>
<evidence type="ECO:0000256" key="4">
    <source>
        <dbReference type="ARBA" id="ARBA00022692"/>
    </source>
</evidence>
<evidence type="ECO:0000256" key="3">
    <source>
        <dbReference type="ARBA" id="ARBA00022475"/>
    </source>
</evidence>
<keyword evidence="3" id="KW-1003">Cell membrane</keyword>
<dbReference type="PRINTS" id="PR00019">
    <property type="entry name" value="LEURICHRPT"/>
</dbReference>
<dbReference type="AlphaFoldDB" id="A0A0D2MD97"/>
<dbReference type="PANTHER" id="PTHR48052">
    <property type="entry name" value="UNNAMED PRODUCT"/>
    <property type="match status" value="1"/>
</dbReference>
<dbReference type="EMBL" id="KK104988">
    <property type="protein sequence ID" value="KIY93170.1"/>
    <property type="molecule type" value="Genomic_DNA"/>
</dbReference>
<dbReference type="InterPro" id="IPR032675">
    <property type="entry name" value="LRR_dom_sf"/>
</dbReference>
<dbReference type="PANTHER" id="PTHR48052:SF8">
    <property type="entry name" value="LRR RECEPTOR-LIKE SERINE_THREONINE-PROTEIN KINASE FLS2"/>
    <property type="match status" value="1"/>
</dbReference>
<dbReference type="Proteomes" id="UP000054498">
    <property type="component" value="Unassembled WGS sequence"/>
</dbReference>
<evidence type="ECO:0000256" key="1">
    <source>
        <dbReference type="ARBA" id="ARBA00004236"/>
    </source>
</evidence>
<dbReference type="GeneID" id="25732390"/>
<sequence length="193" mass="20951">MEELHLTRTLMTGPLPDKFPQGSHMRIIYAWNVDPNSGGVWKEGGFTGPLPRSLLNAAYLSDLVLPQHGLEGEIPPLPDSVVWLDLKGNKLSKLPVALPLSLTVMDLSDNMLTGPLPDITDNTLIWVNLTNNEITGPLPPDFGGSMNTLAVLSLAKNRLSGDLHATNWAMAELEMLDLSKNEITGEGGPEHSR</sequence>
<evidence type="ECO:0000256" key="2">
    <source>
        <dbReference type="ARBA" id="ARBA00004430"/>
    </source>
</evidence>
<evidence type="ECO:0000256" key="7">
    <source>
        <dbReference type="ARBA" id="ARBA00023136"/>
    </source>
</evidence>
<keyword evidence="7" id="KW-0472">Membrane</keyword>
<evidence type="ECO:0000256" key="6">
    <source>
        <dbReference type="ARBA" id="ARBA00022989"/>
    </source>
</evidence>
<organism evidence="11 12">
    <name type="scientific">Monoraphidium neglectum</name>
    <dbReference type="NCBI Taxonomy" id="145388"/>
    <lineage>
        <taxon>Eukaryota</taxon>
        <taxon>Viridiplantae</taxon>
        <taxon>Chlorophyta</taxon>
        <taxon>core chlorophytes</taxon>
        <taxon>Chlorophyceae</taxon>
        <taxon>CS clade</taxon>
        <taxon>Sphaeropleales</taxon>
        <taxon>Selenastraceae</taxon>
        <taxon>Monoraphidium</taxon>
    </lineage>
</organism>
<protein>
    <submittedName>
        <fullName evidence="11">Uncharacterized protein</fullName>
    </submittedName>
</protein>
<keyword evidence="6" id="KW-1133">Transmembrane helix</keyword>
<dbReference type="OrthoDB" id="546649at2759"/>
<evidence type="ECO:0000313" key="12">
    <source>
        <dbReference type="Proteomes" id="UP000054498"/>
    </source>
</evidence>